<feature type="chain" id="PRO_5025666113" evidence="1">
    <location>
        <begin position="19"/>
        <end position="90"/>
    </location>
</feature>
<sequence length="90" mass="10030">MRAAVIALAFLIPTGASAEPNCRMTLDQFEAIRLDWAISRVSNLLGCVGDVTAESKFGDLETKVLIYPGDRGNFQLMFQNRRLVRKLKLS</sequence>
<name>A0A6B9FFX1_9HYPH</name>
<evidence type="ECO:0000313" key="2">
    <source>
        <dbReference type="EMBL" id="QGY01487.1"/>
    </source>
</evidence>
<dbReference type="AlphaFoldDB" id="A0A6B9FFX1"/>
<feature type="signal peptide" evidence="1">
    <location>
        <begin position="1"/>
        <end position="18"/>
    </location>
</feature>
<evidence type="ECO:0000256" key="1">
    <source>
        <dbReference type="SAM" id="SignalP"/>
    </source>
</evidence>
<dbReference type="RefSeq" id="WP_010683210.1">
    <property type="nucleotide sequence ID" value="NZ_CP043538.1"/>
</dbReference>
<proteinExistence type="predicted"/>
<protein>
    <submittedName>
        <fullName evidence="2">Uncharacterized protein</fullName>
    </submittedName>
</protein>
<reference evidence="2 3" key="2">
    <citation type="journal article" date="2013" name="Genome Announc.">
        <title>Draft Genome Sequence of Methylobacterium mesophilicum Strain SR1.6/6, Isolated from Citrus sinensis.</title>
        <authorList>
            <person name="Marinho Almeida D."/>
            <person name="Dini-Andreote F."/>
            <person name="Camargo Neves A.A."/>
            <person name="Juca Ramos R.T."/>
            <person name="Andreote F.D."/>
            <person name="Carneiro A.R."/>
            <person name="Oliveira de Souza Lima A."/>
            <person name="Caracciolo Gomes de Sa P.H."/>
            <person name="Ribeiro Barbosa M.S."/>
            <person name="Araujo W.L."/>
            <person name="Silva A."/>
        </authorList>
    </citation>
    <scope>NUCLEOTIDE SEQUENCE [LARGE SCALE GENOMIC DNA]</scope>
    <source>
        <strain evidence="2 3">SR1.6/6</strain>
    </source>
</reference>
<gene>
    <name evidence="2" type="ORF">MMSR116_05905</name>
</gene>
<accession>A0A6B9FFX1</accession>
<dbReference type="OrthoDB" id="9988118at2"/>
<dbReference type="EMBL" id="CP043538">
    <property type="protein sequence ID" value="QGY01487.1"/>
    <property type="molecule type" value="Genomic_DNA"/>
</dbReference>
<dbReference type="Proteomes" id="UP000012488">
    <property type="component" value="Chromosome"/>
</dbReference>
<keyword evidence="1" id="KW-0732">Signal</keyword>
<dbReference type="KEGG" id="mmes:MMSR116_05905"/>
<organism evidence="2 3">
    <name type="scientific">Methylobacterium mesophilicum SR1.6/6</name>
    <dbReference type="NCBI Taxonomy" id="908290"/>
    <lineage>
        <taxon>Bacteria</taxon>
        <taxon>Pseudomonadati</taxon>
        <taxon>Pseudomonadota</taxon>
        <taxon>Alphaproteobacteria</taxon>
        <taxon>Hyphomicrobiales</taxon>
        <taxon>Methylobacteriaceae</taxon>
        <taxon>Methylobacterium</taxon>
    </lineage>
</organism>
<reference evidence="2 3" key="1">
    <citation type="journal article" date="2012" name="Genet. Mol. Biol.">
        <title>Analysis of 16S rRNA and mxaF genes revealing insights into Methylobacterium niche-specific plant association.</title>
        <authorList>
            <person name="Dourado M.N."/>
            <person name="Andreote F.D."/>
            <person name="Dini-Andreote F."/>
            <person name="Conti R."/>
            <person name="Araujo J.M."/>
            <person name="Araujo W.L."/>
        </authorList>
    </citation>
    <scope>NUCLEOTIDE SEQUENCE [LARGE SCALE GENOMIC DNA]</scope>
    <source>
        <strain evidence="2 3">SR1.6/6</strain>
    </source>
</reference>
<evidence type="ECO:0000313" key="3">
    <source>
        <dbReference type="Proteomes" id="UP000012488"/>
    </source>
</evidence>